<dbReference type="Pfam" id="PF02719">
    <property type="entry name" value="Polysacc_synt_2"/>
    <property type="match status" value="1"/>
</dbReference>
<dbReference type="Gene3D" id="3.40.50.720">
    <property type="entry name" value="NAD(P)-binding Rossmann-like Domain"/>
    <property type="match status" value="2"/>
</dbReference>
<evidence type="ECO:0000313" key="5">
    <source>
        <dbReference type="Proteomes" id="UP001499974"/>
    </source>
</evidence>
<dbReference type="CDD" id="cd05237">
    <property type="entry name" value="UDP_invert_4-6DH_SDR_e"/>
    <property type="match status" value="1"/>
</dbReference>
<name>A0ABP8XIF6_9ACTN</name>
<evidence type="ECO:0000313" key="4">
    <source>
        <dbReference type="EMBL" id="GAA4706386.1"/>
    </source>
</evidence>
<protein>
    <submittedName>
        <fullName evidence="4">Nucleoside-diphosphate sugar epimerase/dehydratase</fullName>
    </submittedName>
</protein>
<dbReference type="RefSeq" id="WP_345521690.1">
    <property type="nucleotide sequence ID" value="NZ_BAABKM010000002.1"/>
</dbReference>
<feature type="transmembrane region" description="Helical" evidence="2">
    <location>
        <begin position="77"/>
        <end position="97"/>
    </location>
</feature>
<dbReference type="Pfam" id="PF13727">
    <property type="entry name" value="CoA_binding_3"/>
    <property type="match status" value="1"/>
</dbReference>
<dbReference type="InterPro" id="IPR036291">
    <property type="entry name" value="NAD(P)-bd_dom_sf"/>
</dbReference>
<dbReference type="PANTHER" id="PTHR43318">
    <property type="entry name" value="UDP-N-ACETYLGLUCOSAMINE 4,6-DEHYDRATASE"/>
    <property type="match status" value="1"/>
</dbReference>
<accession>A0ABP8XIF6</accession>
<keyword evidence="5" id="KW-1185">Reference proteome</keyword>
<dbReference type="Proteomes" id="UP001499974">
    <property type="component" value="Unassembled WGS sequence"/>
</dbReference>
<evidence type="ECO:0000256" key="2">
    <source>
        <dbReference type="SAM" id="Phobius"/>
    </source>
</evidence>
<keyword evidence="2" id="KW-0472">Membrane</keyword>
<evidence type="ECO:0000256" key="1">
    <source>
        <dbReference type="ARBA" id="ARBA00007430"/>
    </source>
</evidence>
<keyword evidence="2" id="KW-0812">Transmembrane</keyword>
<comment type="similarity">
    <text evidence="1">Belongs to the polysaccharide synthase family.</text>
</comment>
<dbReference type="InterPro" id="IPR003869">
    <property type="entry name" value="Polysac_CapD-like"/>
</dbReference>
<reference evidence="5" key="1">
    <citation type="journal article" date="2019" name="Int. J. Syst. Evol. Microbiol.">
        <title>The Global Catalogue of Microorganisms (GCM) 10K type strain sequencing project: providing services to taxonomists for standard genome sequencing and annotation.</title>
        <authorList>
            <consortium name="The Broad Institute Genomics Platform"/>
            <consortium name="The Broad Institute Genome Sequencing Center for Infectious Disease"/>
            <person name="Wu L."/>
            <person name="Ma J."/>
        </authorList>
    </citation>
    <scope>NUCLEOTIDE SEQUENCE [LARGE SCALE GENOMIC DNA]</scope>
    <source>
        <strain evidence="5">JCM 18531</strain>
    </source>
</reference>
<gene>
    <name evidence="4" type="ORF">GCM10023349_25590</name>
</gene>
<proteinExistence type="inferred from homology"/>
<keyword evidence="2" id="KW-1133">Transmembrane helix</keyword>
<sequence>MIELATRVRLHRRVWIVSFDVLAWVCAFVSAALLRLLGVSQVPWLAVVLCGLASGVVFVLLGRLFRLHQGRARMASLDEMILLGLVALPTGVLVFLVNLAGHWIPRSVPLGATIAFVVIAAWGRATWKRLIERGFEVHAPDGSRVLIVGAGEGGYDLIRSMLHDPERHWQPVGFLDDDPQKRHRRIRGVPVLGTTKQLAEVVQKMDADTVVIAIPSAHAAFIRDVSERAAAAGVDVKVLPPTAGLLSEVGIRDIRDINLTDVLGRHQLDTDLASIAHYLEGRRVLVTGAGGSIGSVLVQQIHAFNPARLYLLDRDESALHAVQLALSGRALLDSDDVILCDIRDEAAVLDVFRSTRPDVVFHAAALKHLPMLQRYPAEAVKTNIRGTANVLEAARAVGVERFVNISTDKAADPSSVLGYSKRIAEMLTAGYADGPGVFLSVRFGNVLGSRGSVLTSFAKQIHEGGPVTVTHPDVTRYFMTIEEACQLVVQAAAIGSAGEALVLDMGEPVRILDVANQLIRQDGGKAKIEFTGLRPGEKMHEDLFGEGEPRDVRPEHPMVSHVPVPAVSRRSTDEIAVSGPPESIVDELLAFCQRVPGADRHVSATSRPSP</sequence>
<feature type="domain" description="Polysaccharide biosynthesis protein CapD-like" evidence="3">
    <location>
        <begin position="284"/>
        <end position="550"/>
    </location>
</feature>
<dbReference type="EMBL" id="BAABKM010000002">
    <property type="protein sequence ID" value="GAA4706386.1"/>
    <property type="molecule type" value="Genomic_DNA"/>
</dbReference>
<dbReference type="InterPro" id="IPR051203">
    <property type="entry name" value="Polysaccharide_Synthase-Rel"/>
</dbReference>
<dbReference type="SUPFAM" id="SSF51735">
    <property type="entry name" value="NAD(P)-binding Rossmann-fold domains"/>
    <property type="match status" value="2"/>
</dbReference>
<comment type="caution">
    <text evidence="4">The sequence shown here is derived from an EMBL/GenBank/DDBJ whole genome shotgun (WGS) entry which is preliminary data.</text>
</comment>
<organism evidence="4 5">
    <name type="scientific">Nocardioides conyzicola</name>
    <dbReference type="NCBI Taxonomy" id="1651781"/>
    <lineage>
        <taxon>Bacteria</taxon>
        <taxon>Bacillati</taxon>
        <taxon>Actinomycetota</taxon>
        <taxon>Actinomycetes</taxon>
        <taxon>Propionibacteriales</taxon>
        <taxon>Nocardioidaceae</taxon>
        <taxon>Nocardioides</taxon>
    </lineage>
</organism>
<dbReference type="PANTHER" id="PTHR43318:SF1">
    <property type="entry name" value="POLYSACCHARIDE BIOSYNTHESIS PROTEIN EPSC-RELATED"/>
    <property type="match status" value="1"/>
</dbReference>
<feature type="transmembrane region" description="Helical" evidence="2">
    <location>
        <begin position="44"/>
        <end position="65"/>
    </location>
</feature>
<evidence type="ECO:0000259" key="3">
    <source>
        <dbReference type="Pfam" id="PF02719"/>
    </source>
</evidence>
<feature type="transmembrane region" description="Helical" evidence="2">
    <location>
        <begin position="21"/>
        <end position="38"/>
    </location>
</feature>